<reference evidence="2 3" key="1">
    <citation type="journal article" date="2016" name="Mol. Biol. Evol.">
        <title>Comparative Genomics of Early-Diverging Mushroom-Forming Fungi Provides Insights into the Origins of Lignocellulose Decay Capabilities.</title>
        <authorList>
            <person name="Nagy L.G."/>
            <person name="Riley R."/>
            <person name="Tritt A."/>
            <person name="Adam C."/>
            <person name="Daum C."/>
            <person name="Floudas D."/>
            <person name="Sun H."/>
            <person name="Yadav J.S."/>
            <person name="Pangilinan J."/>
            <person name="Larsson K.H."/>
            <person name="Matsuura K."/>
            <person name="Barry K."/>
            <person name="Labutti K."/>
            <person name="Kuo R."/>
            <person name="Ohm R.A."/>
            <person name="Bhattacharya S.S."/>
            <person name="Shirouzu T."/>
            <person name="Yoshinaga Y."/>
            <person name="Martin F.M."/>
            <person name="Grigoriev I.V."/>
            <person name="Hibbett D.S."/>
        </authorList>
    </citation>
    <scope>NUCLEOTIDE SEQUENCE [LARGE SCALE GENOMIC DNA]</scope>
    <source>
        <strain evidence="2 3">HHB12029</strain>
    </source>
</reference>
<organism evidence="2 3">
    <name type="scientific">Exidia glandulosa HHB12029</name>
    <dbReference type="NCBI Taxonomy" id="1314781"/>
    <lineage>
        <taxon>Eukaryota</taxon>
        <taxon>Fungi</taxon>
        <taxon>Dikarya</taxon>
        <taxon>Basidiomycota</taxon>
        <taxon>Agaricomycotina</taxon>
        <taxon>Agaricomycetes</taxon>
        <taxon>Auriculariales</taxon>
        <taxon>Exidiaceae</taxon>
        <taxon>Exidia</taxon>
    </lineage>
</organism>
<evidence type="ECO:0000256" key="1">
    <source>
        <dbReference type="SAM" id="MobiDB-lite"/>
    </source>
</evidence>
<feature type="compositionally biased region" description="Polar residues" evidence="1">
    <location>
        <begin position="1"/>
        <end position="10"/>
    </location>
</feature>
<dbReference type="EMBL" id="KV425916">
    <property type="protein sequence ID" value="KZV98665.1"/>
    <property type="molecule type" value="Genomic_DNA"/>
</dbReference>
<evidence type="ECO:0000313" key="3">
    <source>
        <dbReference type="Proteomes" id="UP000077266"/>
    </source>
</evidence>
<proteinExistence type="predicted"/>
<evidence type="ECO:0000313" key="2">
    <source>
        <dbReference type="EMBL" id="KZV98665.1"/>
    </source>
</evidence>
<accession>A0A165M2F5</accession>
<protein>
    <submittedName>
        <fullName evidence="2">Uncharacterized protein</fullName>
    </submittedName>
</protein>
<name>A0A165M2F5_EXIGL</name>
<dbReference type="InParanoid" id="A0A165M2F5"/>
<keyword evidence="3" id="KW-1185">Reference proteome</keyword>
<dbReference type="Proteomes" id="UP000077266">
    <property type="component" value="Unassembled WGS sequence"/>
</dbReference>
<dbReference type="AlphaFoldDB" id="A0A165M2F5"/>
<sequence>MCAATFSSSPQRKDNAKSCVPATGRSSHASRVDERPLKAAQSQRTGAVQTVRQLQLQGVLRRRTRTRRSVVTKYRAQTCEVAIRTRRDRHVGVDVEIRVLRGGGGKLSCCLRWRGGRYSLCLTRLLLDMSRVALGCACAWTDDDSVEVLLPDAYWATGPRRPCSSCERRGRRPPTSPTHALRCPTVTGRVLEHPVIRDGGWFKGFRERESFRTRLFASI</sequence>
<feature type="region of interest" description="Disordered" evidence="1">
    <location>
        <begin position="1"/>
        <end position="43"/>
    </location>
</feature>
<gene>
    <name evidence="2" type="ORF">EXIGLDRAFT_293321</name>
</gene>